<gene>
    <name evidence="7" type="ORF">AWC19_18805</name>
</gene>
<comment type="caution">
    <text evidence="7">The sequence shown here is derived from an EMBL/GenBank/DDBJ whole genome shotgun (WGS) entry which is preliminary data.</text>
</comment>
<evidence type="ECO:0000256" key="1">
    <source>
        <dbReference type="ARBA" id="ARBA00003907"/>
    </source>
</evidence>
<reference evidence="7 8" key="1">
    <citation type="submission" date="2016-01" db="EMBL/GenBank/DDBJ databases">
        <title>The new phylogeny of the genus Mycobacterium.</title>
        <authorList>
            <person name="Tarcisio F."/>
            <person name="Conor M."/>
            <person name="Antonella G."/>
            <person name="Elisabetta G."/>
            <person name="Giulia F.S."/>
            <person name="Sara T."/>
            <person name="Anna F."/>
            <person name="Clotilde B."/>
            <person name="Roberto B."/>
            <person name="Veronica D.S."/>
            <person name="Fabio R."/>
            <person name="Monica P."/>
            <person name="Olivier J."/>
            <person name="Enrico T."/>
            <person name="Nicola S."/>
        </authorList>
    </citation>
    <scope>NUCLEOTIDE SEQUENCE [LARGE SCALE GENOMIC DNA]</scope>
    <source>
        <strain evidence="7 8">DSM 44572</strain>
    </source>
</reference>
<dbReference type="GO" id="GO:0008168">
    <property type="term" value="F:methyltransferase activity"/>
    <property type="evidence" value="ECO:0007669"/>
    <property type="project" value="UniProtKB-UniRule"/>
</dbReference>
<dbReference type="InterPro" id="IPR011610">
    <property type="entry name" value="SAM_mthyl_Trfase_ML2640-like"/>
</dbReference>
<keyword evidence="3 6" id="KW-0489">Methyltransferase</keyword>
<dbReference type="OrthoDB" id="9806164at2"/>
<dbReference type="NCBIfam" id="TIGR00027">
    <property type="entry name" value="mthyl_TIGR00027"/>
    <property type="match status" value="1"/>
</dbReference>
<dbReference type="GO" id="GO:0032259">
    <property type="term" value="P:methylation"/>
    <property type="evidence" value="ECO:0007669"/>
    <property type="project" value="UniProtKB-KW"/>
</dbReference>
<keyword evidence="4 7" id="KW-0808">Transferase</keyword>
<dbReference type="PANTHER" id="PTHR43619:SF2">
    <property type="entry name" value="S-ADENOSYL-L-METHIONINE-DEPENDENT METHYLTRANSFERASES SUPERFAMILY PROTEIN"/>
    <property type="match status" value="1"/>
</dbReference>
<organism evidence="7 8">
    <name type="scientific">Mycobacterium palustre</name>
    <dbReference type="NCBI Taxonomy" id="153971"/>
    <lineage>
        <taxon>Bacteria</taxon>
        <taxon>Bacillati</taxon>
        <taxon>Actinomycetota</taxon>
        <taxon>Actinomycetes</taxon>
        <taxon>Mycobacteriales</taxon>
        <taxon>Mycobacteriaceae</taxon>
        <taxon>Mycobacterium</taxon>
        <taxon>Mycobacterium simiae complex</taxon>
    </lineage>
</organism>
<dbReference type="EMBL" id="LQPJ01000136">
    <property type="protein sequence ID" value="ORW18821.1"/>
    <property type="molecule type" value="Genomic_DNA"/>
</dbReference>
<proteinExistence type="inferred from homology"/>
<dbReference type="Gene3D" id="3.40.50.150">
    <property type="entry name" value="Vaccinia Virus protein VP39"/>
    <property type="match status" value="1"/>
</dbReference>
<dbReference type="PANTHER" id="PTHR43619">
    <property type="entry name" value="S-ADENOSYL-L-METHIONINE-DEPENDENT METHYLTRANSFERASE YKTD-RELATED"/>
    <property type="match status" value="1"/>
</dbReference>
<dbReference type="AlphaFoldDB" id="A0A1X1Z6E5"/>
<keyword evidence="8" id="KW-1185">Reference proteome</keyword>
<evidence type="ECO:0000313" key="8">
    <source>
        <dbReference type="Proteomes" id="UP000193529"/>
    </source>
</evidence>
<dbReference type="SUPFAM" id="SSF53335">
    <property type="entry name" value="S-adenosyl-L-methionine-dependent methyltransferases"/>
    <property type="match status" value="1"/>
</dbReference>
<dbReference type="Pfam" id="PF04072">
    <property type="entry name" value="LCM"/>
    <property type="match status" value="1"/>
</dbReference>
<dbReference type="InterPro" id="IPR029063">
    <property type="entry name" value="SAM-dependent_MTases_sf"/>
</dbReference>
<protein>
    <recommendedName>
        <fullName evidence="6">S-adenosyl-L-methionine-dependent methyltransferase</fullName>
        <ecNumber evidence="6">2.1.1.-</ecNumber>
    </recommendedName>
</protein>
<keyword evidence="5 6" id="KW-0949">S-adenosyl-L-methionine</keyword>
<evidence type="ECO:0000256" key="3">
    <source>
        <dbReference type="ARBA" id="ARBA00022603"/>
    </source>
</evidence>
<evidence type="ECO:0000313" key="7">
    <source>
        <dbReference type="EMBL" id="ORW18821.1"/>
    </source>
</evidence>
<evidence type="ECO:0000256" key="5">
    <source>
        <dbReference type="ARBA" id="ARBA00022691"/>
    </source>
</evidence>
<comment type="similarity">
    <text evidence="2 6">Belongs to the UPF0677 family.</text>
</comment>
<evidence type="ECO:0000256" key="4">
    <source>
        <dbReference type="ARBA" id="ARBA00022679"/>
    </source>
</evidence>
<dbReference type="RefSeq" id="WP_085080620.1">
    <property type="nucleotide sequence ID" value="NZ_JACKRZ010000073.1"/>
</dbReference>
<sequence length="307" mass="34025">MPRAVDDSWDIATSVGATAVMVALARAAETASTDPLIRDEFAEVLVSTPELEGVREQVAAWWAPDDDDDADFTVDSRHMIDYQAVRTHFFDGYFAEATAAEIRQVVILAAGLDSRAYRLDWPAGTVVYEIDLPKVLDYKAETLTAHGAIPVADRRPVPVDLRHDWPKALRDAGFDGTRPTAWLAEGLLPFLPAAAQEAMFGSIEALSAPGSRLAVEMFGVDQAKRREAEQRWQQLRAKREARGQDTSFNPFDLWFDDDGRPEAAHWFGAHGWSTRTVNAREEALRLGRAPQSEGRPFTNSFVTATKP</sequence>
<accession>A0A1X1Z6E5</accession>
<comment type="function">
    <text evidence="1 6">Exhibits S-adenosyl-L-methionine-dependent methyltransferase activity.</text>
</comment>
<dbReference type="STRING" id="153971.AWC19_18805"/>
<name>A0A1X1Z6E5_9MYCO</name>
<dbReference type="InterPro" id="IPR007213">
    <property type="entry name" value="Ppm1/Ppm2/Tcmp"/>
</dbReference>
<evidence type="ECO:0000256" key="6">
    <source>
        <dbReference type="RuleBase" id="RU362030"/>
    </source>
</evidence>
<dbReference type="Proteomes" id="UP000193529">
    <property type="component" value="Unassembled WGS sequence"/>
</dbReference>
<dbReference type="EC" id="2.1.1.-" evidence="6"/>
<evidence type="ECO:0000256" key="2">
    <source>
        <dbReference type="ARBA" id="ARBA00008138"/>
    </source>
</evidence>